<evidence type="ECO:0000313" key="2">
    <source>
        <dbReference type="EMBL" id="GKT28807.1"/>
    </source>
</evidence>
<proteinExistence type="predicted"/>
<feature type="region of interest" description="Disordered" evidence="1">
    <location>
        <begin position="350"/>
        <end position="402"/>
    </location>
</feature>
<organism evidence="2 3">
    <name type="scientific">Aduncisulcus paluster</name>
    <dbReference type="NCBI Taxonomy" id="2918883"/>
    <lineage>
        <taxon>Eukaryota</taxon>
        <taxon>Metamonada</taxon>
        <taxon>Carpediemonas-like organisms</taxon>
        <taxon>Aduncisulcus</taxon>
    </lineage>
</organism>
<evidence type="ECO:0000313" key="3">
    <source>
        <dbReference type="Proteomes" id="UP001057375"/>
    </source>
</evidence>
<feature type="compositionally biased region" description="Low complexity" evidence="1">
    <location>
        <begin position="374"/>
        <end position="383"/>
    </location>
</feature>
<reference evidence="2" key="1">
    <citation type="submission" date="2022-03" db="EMBL/GenBank/DDBJ databases">
        <title>Draft genome sequence of Aduncisulcus paluster, a free-living microaerophilic Fornicata.</title>
        <authorList>
            <person name="Yuyama I."/>
            <person name="Kume K."/>
            <person name="Tamura T."/>
            <person name="Inagaki Y."/>
            <person name="Hashimoto T."/>
        </authorList>
    </citation>
    <scope>NUCLEOTIDE SEQUENCE</scope>
    <source>
        <strain evidence="2">NY0171</strain>
    </source>
</reference>
<sequence>MSNENDFYVSFETSPFDFTTSQLYSSATASSDEFASGFSTPSFYATQSTSTPLSQKSTVTSSQYSDAHSTPEFVSPFPAMSPEEFSQCVSSVHHAVQEGKSLSRTWTAIENARTVAEQHDLDTEREMEHSSPLQFGVVGPSMGSTLLSTFGTGPLLKEEEATSFSYPNEREMEHSSPLQFGVVGPSMGSTLLSTFGTGPLLKEEEATSFSYPNGMPLPPAFGMPHSSQTLSPAFASSDEFVDPFCVEAQAADDLHYPTSDGASFELVSPSFSPDFSHMYLSSGSRSHTHRTAHRELSPSFASASHEYSRNPAAASGNLCDIPLPCFHSGLVSAEDAHRCMFEHYRKTCSSRKGSRSLGGQDHRQQRGRVMRGISHQSSSPKSSAAGRCPRVPSNRNFRPKGYSYSTTENSYLVAVNHVFDTRSLTEPQLCQIAFACLDKEKLSEKFGADKKRISVSMRAKFRNLRNRDGKKKKKVSESEDFHKVCSHVETLLDGVLQKK</sequence>
<dbReference type="EMBL" id="BQXS01000484">
    <property type="protein sequence ID" value="GKT28807.1"/>
    <property type="molecule type" value="Genomic_DNA"/>
</dbReference>
<comment type="caution">
    <text evidence="2">The sequence shown here is derived from an EMBL/GenBank/DDBJ whole genome shotgun (WGS) entry which is preliminary data.</text>
</comment>
<protein>
    <submittedName>
        <fullName evidence="2">Uncharacterized protein</fullName>
    </submittedName>
</protein>
<dbReference type="Proteomes" id="UP001057375">
    <property type="component" value="Unassembled WGS sequence"/>
</dbReference>
<keyword evidence="3" id="KW-1185">Reference proteome</keyword>
<gene>
    <name evidence="2" type="ORF">ADUPG1_000877</name>
</gene>
<name>A0ABQ5KAA6_9EUKA</name>
<accession>A0ABQ5KAA6</accession>
<evidence type="ECO:0000256" key="1">
    <source>
        <dbReference type="SAM" id="MobiDB-lite"/>
    </source>
</evidence>